<protein>
    <submittedName>
        <fullName evidence="1">Uncharacterized protein</fullName>
    </submittedName>
</protein>
<dbReference type="AlphaFoldDB" id="A0A8J5LXD2"/>
<accession>A0A8J5LXD2</accession>
<sequence length="81" mass="8751">MREYREAMTALLSVATMFRHGEFAVIGVGCRRRAGLGSGAEVVQSSTSVGESTNEARAVDLDDNDDHFEIQSPPKAIGRPK</sequence>
<evidence type="ECO:0000313" key="2">
    <source>
        <dbReference type="Proteomes" id="UP000709295"/>
    </source>
</evidence>
<keyword evidence="2" id="KW-1185">Reference proteome</keyword>
<gene>
    <name evidence="1" type="ORF">JG688_00014726</name>
</gene>
<organism evidence="1 2">
    <name type="scientific">Phytophthora aleatoria</name>
    <dbReference type="NCBI Taxonomy" id="2496075"/>
    <lineage>
        <taxon>Eukaryota</taxon>
        <taxon>Sar</taxon>
        <taxon>Stramenopiles</taxon>
        <taxon>Oomycota</taxon>
        <taxon>Peronosporomycetes</taxon>
        <taxon>Peronosporales</taxon>
        <taxon>Peronosporaceae</taxon>
        <taxon>Phytophthora</taxon>
    </lineage>
</organism>
<name>A0A8J5LXD2_9STRA</name>
<comment type="caution">
    <text evidence="1">The sequence shown here is derived from an EMBL/GenBank/DDBJ whole genome shotgun (WGS) entry which is preliminary data.</text>
</comment>
<reference evidence="1" key="1">
    <citation type="submission" date="2021-01" db="EMBL/GenBank/DDBJ databases">
        <title>Phytophthora aleatoria, a newly-described species from Pinus radiata is distinct from Phytophthora cactorum isolates based on comparative genomics.</title>
        <authorList>
            <person name="Mcdougal R."/>
            <person name="Panda P."/>
            <person name="Williams N."/>
            <person name="Studholme D.J."/>
        </authorList>
    </citation>
    <scope>NUCLEOTIDE SEQUENCE</scope>
    <source>
        <strain evidence="1">NZFS 4037</strain>
    </source>
</reference>
<dbReference type="EMBL" id="JAENGY010001455">
    <property type="protein sequence ID" value="KAG6949201.1"/>
    <property type="molecule type" value="Genomic_DNA"/>
</dbReference>
<proteinExistence type="predicted"/>
<dbReference type="Proteomes" id="UP000709295">
    <property type="component" value="Unassembled WGS sequence"/>
</dbReference>
<evidence type="ECO:0000313" key="1">
    <source>
        <dbReference type="EMBL" id="KAG6949201.1"/>
    </source>
</evidence>